<gene>
    <name evidence="4" type="primary">ygeX</name>
    <name evidence="4" type="ORF">FIV01_07600</name>
</gene>
<sequence length="330" mass="36076">MLNFLRPKKLLESSLTYKATPLREFSYKGQRLLIKDETQRLGESSFKVLGGAYAVTQLVSKQVGKVLTYDDFSKPEVRSVTKHMTFVCASAGNHGLAVTHGAQTVGARSRVHLSKNVPDEFANRLINKGAEVIRSGATYEESIEAAIHDAKKSDAIHLADTFWCGYTEIPQLVMEGYTVIAEELREEFERTNAWPTHVYLQAGVGGLAASICLMIRSNWRVQPKIIVVEPDLAPCLSESAQQGKVCSVEGAVSIMGRLDCKTPSLIAFDILFHQADSFVTITEQEALNATMVAQQFSINTTPSGAAGLAALINDLDDDQLPLVIITESDI</sequence>
<dbReference type="EC" id="4.3.1.15" evidence="4"/>
<accession>A0A5P9CJ45</accession>
<feature type="domain" description="Tryptophan synthase beta chain-like PALP" evidence="3">
    <location>
        <begin position="16"/>
        <end position="315"/>
    </location>
</feature>
<dbReference type="Proteomes" id="UP000326936">
    <property type="component" value="Chromosome"/>
</dbReference>
<dbReference type="Pfam" id="PF00291">
    <property type="entry name" value="PALP"/>
    <property type="match status" value="1"/>
</dbReference>
<evidence type="ECO:0000256" key="2">
    <source>
        <dbReference type="ARBA" id="ARBA00022898"/>
    </source>
</evidence>
<name>A0A5P9CJ45_9VIBR</name>
<evidence type="ECO:0000313" key="4">
    <source>
        <dbReference type="EMBL" id="QFT26290.1"/>
    </source>
</evidence>
<keyword evidence="2" id="KW-0663">Pyridoxal phosphate</keyword>
<evidence type="ECO:0000256" key="1">
    <source>
        <dbReference type="ARBA" id="ARBA00001933"/>
    </source>
</evidence>
<dbReference type="InterPro" id="IPR036052">
    <property type="entry name" value="TrpB-like_PALP_sf"/>
</dbReference>
<dbReference type="EMBL" id="CP045350">
    <property type="protein sequence ID" value="QFT26290.1"/>
    <property type="molecule type" value="Genomic_DNA"/>
</dbReference>
<dbReference type="GO" id="GO:0008838">
    <property type="term" value="F:diaminopropionate ammonia-lyase activity"/>
    <property type="evidence" value="ECO:0007669"/>
    <property type="project" value="UniProtKB-EC"/>
</dbReference>
<comment type="cofactor">
    <cofactor evidence="1">
        <name>pyridoxal 5'-phosphate</name>
        <dbReference type="ChEBI" id="CHEBI:597326"/>
    </cofactor>
</comment>
<dbReference type="OrthoDB" id="34584at2"/>
<evidence type="ECO:0000313" key="5">
    <source>
        <dbReference type="Proteomes" id="UP000326936"/>
    </source>
</evidence>
<dbReference type="AlphaFoldDB" id="A0A5P9CJ45"/>
<organism evidence="4 5">
    <name type="scientific">Vibrio aquimaris</name>
    <dbReference type="NCBI Taxonomy" id="2587862"/>
    <lineage>
        <taxon>Bacteria</taxon>
        <taxon>Pseudomonadati</taxon>
        <taxon>Pseudomonadota</taxon>
        <taxon>Gammaproteobacteria</taxon>
        <taxon>Vibrionales</taxon>
        <taxon>Vibrionaceae</taxon>
        <taxon>Vibrio</taxon>
    </lineage>
</organism>
<dbReference type="PANTHER" id="PTHR42937">
    <property type="match status" value="1"/>
</dbReference>
<keyword evidence="4" id="KW-0456">Lyase</keyword>
<reference evidence="4 5" key="1">
    <citation type="submission" date="2019-10" db="EMBL/GenBank/DDBJ databases">
        <title>Complete genome sequence of Vibrio sp. strain THAF100, isolated from non-filtered water from the water column of tank 6 of a marine aquarium containing stony-coral fragments. Water maintained at 26 degree C.</title>
        <authorList>
            <person name="Ruckert C."/>
            <person name="Franco A."/>
            <person name="Kalinowski J."/>
            <person name="Glaeser S."/>
        </authorList>
    </citation>
    <scope>NUCLEOTIDE SEQUENCE [LARGE SCALE GENOMIC DNA]</scope>
    <source>
        <strain evidence="4 5">THAF100</strain>
    </source>
</reference>
<dbReference type="KEGG" id="vaq:FIV01_07600"/>
<dbReference type="SUPFAM" id="SSF53686">
    <property type="entry name" value="Tryptophan synthase beta subunit-like PLP-dependent enzymes"/>
    <property type="match status" value="1"/>
</dbReference>
<dbReference type="Gene3D" id="3.40.50.1100">
    <property type="match status" value="2"/>
</dbReference>
<keyword evidence="5" id="KW-1185">Reference proteome</keyword>
<dbReference type="RefSeq" id="WP_152430454.1">
    <property type="nucleotide sequence ID" value="NZ_CBCSDK010000004.1"/>
</dbReference>
<evidence type="ECO:0000259" key="3">
    <source>
        <dbReference type="Pfam" id="PF00291"/>
    </source>
</evidence>
<dbReference type="PANTHER" id="PTHR42937:SF1">
    <property type="entry name" value="DIAMINOPROPIONATE AMMONIA-LYASE"/>
    <property type="match status" value="1"/>
</dbReference>
<dbReference type="InterPro" id="IPR001926">
    <property type="entry name" value="TrpB-like_PALP"/>
</dbReference>
<proteinExistence type="predicted"/>
<protein>
    <submittedName>
        <fullName evidence="4">Diaminopropionate ammonia-lyase</fullName>
        <ecNumber evidence="4">4.3.1.15</ecNumber>
    </submittedName>
</protein>